<evidence type="ECO:0000313" key="1">
    <source>
        <dbReference type="EMBL" id="ETN40865.1"/>
    </source>
</evidence>
<evidence type="ECO:0000313" key="2">
    <source>
        <dbReference type="Proteomes" id="UP000030752"/>
    </source>
</evidence>
<sequence>MKPETSIIERLRLPVAAPRRAGDDDNMDTYVNQALMSAVHAFSSRWLPAGFFNTTGSDDQAARRRFMQTLWDQAHADVLCVLTLPCYRSILALYLFAITPLVGSSAMHPVSQMCYETSLRHYLQLRLESRISLPDVGPNQHVPNSTDRDELDHLEDSAYWFGIVCDVSRSLLRCQPPIVLSGPSAHARVWQLVSRQVEDFAAQSISMHTSKDILDDATVLQILQMGSSCKTMCWAAITDVQDTLFYERTSLSFQQSLSFCLDMLQQFEAIFLPLLDKCARDFLLLSDKSRLGYVWLVLHFNLGVLILADTLVAGSVALTLDNQVSIDEHRLASTRAVVNVINLVRQLDSFNMDQPSLLLRDPYPEHASNCLNRAAKSVLGLVQAATITADAAAIFASALLQGLQIISQISFSASEALPTLLNLLHDNGIPVSAKHSSSQTPMGANVSIVLDSAVTPEMLEHETLKELGQQAATDPALVSKTIERHEAAEATPNFGLDYLQFIDFTAVTGDWDFDDCFAGA</sequence>
<dbReference type="HOGENOM" id="CLU_023801_0_0_1"/>
<keyword evidence="2" id="KW-1185">Reference proteome</keyword>
<gene>
    <name evidence="1" type="ORF">HMPREF1541_05145</name>
</gene>
<dbReference type="RefSeq" id="XP_008717708.1">
    <property type="nucleotide sequence ID" value="XM_008719486.1"/>
</dbReference>
<dbReference type="OrthoDB" id="5958943at2759"/>
<name>W2RX47_CYPE1</name>
<protein>
    <recommendedName>
        <fullName evidence="3">Transcription factor domain-containing protein</fullName>
    </recommendedName>
</protein>
<organism evidence="1 2">
    <name type="scientific">Cyphellophora europaea (strain CBS 101466)</name>
    <name type="common">Phialophora europaea</name>
    <dbReference type="NCBI Taxonomy" id="1220924"/>
    <lineage>
        <taxon>Eukaryota</taxon>
        <taxon>Fungi</taxon>
        <taxon>Dikarya</taxon>
        <taxon>Ascomycota</taxon>
        <taxon>Pezizomycotina</taxon>
        <taxon>Eurotiomycetes</taxon>
        <taxon>Chaetothyriomycetidae</taxon>
        <taxon>Chaetothyriales</taxon>
        <taxon>Cyphellophoraceae</taxon>
        <taxon>Cyphellophora</taxon>
    </lineage>
</organism>
<dbReference type="AlphaFoldDB" id="W2RX47"/>
<dbReference type="EMBL" id="KB822720">
    <property type="protein sequence ID" value="ETN40865.1"/>
    <property type="molecule type" value="Genomic_DNA"/>
</dbReference>
<evidence type="ECO:0008006" key="3">
    <source>
        <dbReference type="Google" id="ProtNLM"/>
    </source>
</evidence>
<dbReference type="eggNOG" id="ENOG502T6E3">
    <property type="taxonomic scope" value="Eukaryota"/>
</dbReference>
<dbReference type="Proteomes" id="UP000030752">
    <property type="component" value="Unassembled WGS sequence"/>
</dbReference>
<proteinExistence type="predicted"/>
<dbReference type="VEuPathDB" id="FungiDB:HMPREF1541_05145"/>
<dbReference type="GeneID" id="19972484"/>
<reference evidence="1 2" key="1">
    <citation type="submission" date="2013-03" db="EMBL/GenBank/DDBJ databases">
        <title>The Genome Sequence of Phialophora europaea CBS 101466.</title>
        <authorList>
            <consortium name="The Broad Institute Genomics Platform"/>
            <person name="Cuomo C."/>
            <person name="de Hoog S."/>
            <person name="Gorbushina A."/>
            <person name="Walker B."/>
            <person name="Young S.K."/>
            <person name="Zeng Q."/>
            <person name="Gargeya S."/>
            <person name="Fitzgerald M."/>
            <person name="Haas B."/>
            <person name="Abouelleil A."/>
            <person name="Allen A.W."/>
            <person name="Alvarado L."/>
            <person name="Arachchi H.M."/>
            <person name="Berlin A.M."/>
            <person name="Chapman S.B."/>
            <person name="Gainer-Dewar J."/>
            <person name="Goldberg J."/>
            <person name="Griggs A."/>
            <person name="Gujja S."/>
            <person name="Hansen M."/>
            <person name="Howarth C."/>
            <person name="Imamovic A."/>
            <person name="Ireland A."/>
            <person name="Larimer J."/>
            <person name="McCowan C."/>
            <person name="Murphy C."/>
            <person name="Pearson M."/>
            <person name="Poon T.W."/>
            <person name="Priest M."/>
            <person name="Roberts A."/>
            <person name="Saif S."/>
            <person name="Shea T."/>
            <person name="Sisk P."/>
            <person name="Sykes S."/>
            <person name="Wortman J."/>
            <person name="Nusbaum C."/>
            <person name="Birren B."/>
        </authorList>
    </citation>
    <scope>NUCLEOTIDE SEQUENCE [LARGE SCALE GENOMIC DNA]</scope>
    <source>
        <strain evidence="1 2">CBS 101466</strain>
    </source>
</reference>
<dbReference type="STRING" id="1220924.W2RX47"/>
<accession>W2RX47</accession>
<dbReference type="InParanoid" id="W2RX47"/>